<gene>
    <name evidence="1" type="ORF">DSO57_1039341</name>
</gene>
<reference evidence="1" key="1">
    <citation type="submission" date="2022-04" db="EMBL/GenBank/DDBJ databases">
        <title>Genome of the entomopathogenic fungus Entomophthora muscae.</title>
        <authorList>
            <person name="Elya C."/>
            <person name="Lovett B.R."/>
            <person name="Lee E."/>
            <person name="Macias A.M."/>
            <person name="Hajek A.E."/>
            <person name="De Bivort B.L."/>
            <person name="Kasson M.T."/>
            <person name="De Fine Licht H.H."/>
            <person name="Stajich J.E."/>
        </authorList>
    </citation>
    <scope>NUCLEOTIDE SEQUENCE</scope>
    <source>
        <strain evidence="1">Berkeley</strain>
    </source>
</reference>
<evidence type="ECO:0000313" key="2">
    <source>
        <dbReference type="Proteomes" id="UP001165960"/>
    </source>
</evidence>
<comment type="caution">
    <text evidence="1">The sequence shown here is derived from an EMBL/GenBank/DDBJ whole genome shotgun (WGS) entry which is preliminary data.</text>
</comment>
<dbReference type="EMBL" id="QTSX02001348">
    <property type="protein sequence ID" value="KAJ9082974.1"/>
    <property type="molecule type" value="Genomic_DNA"/>
</dbReference>
<protein>
    <submittedName>
        <fullName evidence="1">Uncharacterized protein</fullName>
    </submittedName>
</protein>
<evidence type="ECO:0000313" key="1">
    <source>
        <dbReference type="EMBL" id="KAJ9082974.1"/>
    </source>
</evidence>
<name>A0ACC2U7F9_9FUNG</name>
<sequence>MLSYIAFVFALATTVFTTAPSPGAYASRQIEAYANAQQQEYTNIGNVNPECDDEYSAIKAKNKAVLHTNDGGSIYSSDSSNLASASKGEYNSQLAKQKATQPSHNTKQSKAAQTKNTLDFDYTQAMFSLRDTRKQPSNPSNASPSRSAYTSPKAPKAKCTPPNLTSNPGQENNYHQNTQADYDNASGFNYHLLSSFNPVIPRSQYAKSYNAKGLRYSPQFPTSQAKRIESPTYQSY</sequence>
<organism evidence="1 2">
    <name type="scientific">Entomophthora muscae</name>
    <dbReference type="NCBI Taxonomy" id="34485"/>
    <lineage>
        <taxon>Eukaryota</taxon>
        <taxon>Fungi</taxon>
        <taxon>Fungi incertae sedis</taxon>
        <taxon>Zoopagomycota</taxon>
        <taxon>Entomophthoromycotina</taxon>
        <taxon>Entomophthoromycetes</taxon>
        <taxon>Entomophthorales</taxon>
        <taxon>Entomophthoraceae</taxon>
        <taxon>Entomophthora</taxon>
    </lineage>
</organism>
<proteinExistence type="predicted"/>
<accession>A0ACC2U7F9</accession>
<dbReference type="Proteomes" id="UP001165960">
    <property type="component" value="Unassembled WGS sequence"/>
</dbReference>
<keyword evidence="2" id="KW-1185">Reference proteome</keyword>